<dbReference type="EMBL" id="CP016415">
    <property type="protein sequence ID" value="ANU38282.1"/>
    <property type="molecule type" value="Genomic_DNA"/>
</dbReference>
<dbReference type="RefSeq" id="WP_065546171.1">
    <property type="nucleotide sequence ID" value="NZ_CP016415.1"/>
</dbReference>
<dbReference type="AlphaFoldDB" id="A0A1C7FEB9"/>
<reference evidence="1 2" key="1">
    <citation type="submission" date="2016-07" db="EMBL/GenBank/DDBJ databases">
        <title>Genome sequencing of Vibrio scophthalmi strain VS-05, an isolated from Paralichthys olivaceus.</title>
        <authorList>
            <person name="Han H.-J."/>
        </authorList>
    </citation>
    <scope>NUCLEOTIDE SEQUENCE [LARGE SCALE GENOMIC DNA]</scope>
    <source>
        <strain evidence="1 2">VS-05</strain>
    </source>
</reference>
<proteinExistence type="predicted"/>
<dbReference type="GeneID" id="96874670"/>
<keyword evidence="2" id="KW-1185">Reference proteome</keyword>
<organism evidence="1 2">
    <name type="scientific">Vibrio scophthalmi</name>
    <dbReference type="NCBI Taxonomy" id="45658"/>
    <lineage>
        <taxon>Bacteria</taxon>
        <taxon>Pseudomonadati</taxon>
        <taxon>Pseudomonadota</taxon>
        <taxon>Gammaproteobacteria</taxon>
        <taxon>Vibrionales</taxon>
        <taxon>Vibrionaceae</taxon>
        <taxon>Vibrio</taxon>
    </lineage>
</organism>
<evidence type="ECO:0000313" key="1">
    <source>
        <dbReference type="EMBL" id="ANU38282.1"/>
    </source>
</evidence>
<sequence>MNKVVLVKSYFVALGKEVTVKIPTGETKTGLFGGQKEVTRKEKQWKQTGWSDCEIDTDRLATDLEQVINSLNREGYKVQSVTPVMSGAYDFKYQAQGISSSARIMGNTEAVSGGASFGYGYGYSYTDSLIVIAEKNV</sequence>
<protein>
    <submittedName>
        <fullName evidence="1">Uncharacterized protein</fullName>
    </submittedName>
</protein>
<dbReference type="Proteomes" id="UP000092528">
    <property type="component" value="Chromosome 2"/>
</dbReference>
<name>A0A1C7FEB9_9VIBR</name>
<gene>
    <name evidence="1" type="ORF">VSVS05_03244</name>
</gene>
<accession>A0A1C7FEB9</accession>
<evidence type="ECO:0000313" key="2">
    <source>
        <dbReference type="Proteomes" id="UP000092528"/>
    </source>
</evidence>